<gene>
    <name evidence="1" type="ORF">L0M99_09770</name>
</gene>
<comment type="caution">
    <text evidence="1">The sequence shown here is derived from an EMBL/GenBank/DDBJ whole genome shotgun (WGS) entry which is preliminary data.</text>
</comment>
<organism evidence="1 2">
    <name type="scientific">Varibaculum cambriense</name>
    <dbReference type="NCBI Taxonomy" id="184870"/>
    <lineage>
        <taxon>Bacteria</taxon>
        <taxon>Bacillati</taxon>
        <taxon>Actinomycetota</taxon>
        <taxon>Actinomycetes</taxon>
        <taxon>Actinomycetales</taxon>
        <taxon>Actinomycetaceae</taxon>
        <taxon>Varibaculum</taxon>
    </lineage>
</organism>
<proteinExistence type="predicted"/>
<dbReference type="EMBL" id="JAKNHJ010000064">
    <property type="protein sequence ID" value="MCG4618764.1"/>
    <property type="molecule type" value="Genomic_DNA"/>
</dbReference>
<dbReference type="Proteomes" id="UP001200537">
    <property type="component" value="Unassembled WGS sequence"/>
</dbReference>
<sequence length="73" mass="8570">ELELKHGFAPDNGCFVHAPGNRIVRKTALVRERRNAWRRGKKQTFREYIDQMSIAGLREEPAQDWLSLHKRLA</sequence>
<evidence type="ECO:0000313" key="2">
    <source>
        <dbReference type="Proteomes" id="UP001200537"/>
    </source>
</evidence>
<evidence type="ECO:0000313" key="1">
    <source>
        <dbReference type="EMBL" id="MCG4618764.1"/>
    </source>
</evidence>
<name>A0AAJ1BD97_9ACTO</name>
<feature type="non-terminal residue" evidence="1">
    <location>
        <position position="73"/>
    </location>
</feature>
<protein>
    <submittedName>
        <fullName evidence="1">Relaxase/mobilization nuclease domain-containing protein</fullName>
    </submittedName>
</protein>
<dbReference type="AlphaFoldDB" id="A0AAJ1BD97"/>
<feature type="non-terminal residue" evidence="1">
    <location>
        <position position="1"/>
    </location>
</feature>
<accession>A0AAJ1BD97</accession>
<reference evidence="1" key="1">
    <citation type="submission" date="2022-01" db="EMBL/GenBank/DDBJ databases">
        <title>Collection of gut derived symbiotic bacterial strains cultured from healthy donors.</title>
        <authorList>
            <person name="Lin H."/>
            <person name="Kohout C."/>
            <person name="Waligurski E."/>
            <person name="Pamer E.G."/>
        </authorList>
    </citation>
    <scope>NUCLEOTIDE SEQUENCE</scope>
    <source>
        <strain evidence="1">DFI.7.46</strain>
    </source>
</reference>